<name>A0ABQ4ZCV7_9ASTR</name>
<feature type="compositionally biased region" description="Basic and acidic residues" evidence="1">
    <location>
        <begin position="232"/>
        <end position="243"/>
    </location>
</feature>
<comment type="caution">
    <text evidence="2">The sequence shown here is derived from an EMBL/GenBank/DDBJ whole genome shotgun (WGS) entry which is preliminary data.</text>
</comment>
<evidence type="ECO:0000256" key="1">
    <source>
        <dbReference type="SAM" id="MobiDB-lite"/>
    </source>
</evidence>
<proteinExistence type="predicted"/>
<organism evidence="2 3">
    <name type="scientific">Tanacetum coccineum</name>
    <dbReference type="NCBI Taxonomy" id="301880"/>
    <lineage>
        <taxon>Eukaryota</taxon>
        <taxon>Viridiplantae</taxon>
        <taxon>Streptophyta</taxon>
        <taxon>Embryophyta</taxon>
        <taxon>Tracheophyta</taxon>
        <taxon>Spermatophyta</taxon>
        <taxon>Magnoliopsida</taxon>
        <taxon>eudicotyledons</taxon>
        <taxon>Gunneridae</taxon>
        <taxon>Pentapetalae</taxon>
        <taxon>asterids</taxon>
        <taxon>campanulids</taxon>
        <taxon>Asterales</taxon>
        <taxon>Asteraceae</taxon>
        <taxon>Asteroideae</taxon>
        <taxon>Anthemideae</taxon>
        <taxon>Anthemidinae</taxon>
        <taxon>Tanacetum</taxon>
    </lineage>
</organism>
<gene>
    <name evidence="2" type="ORF">Tco_0770581</name>
</gene>
<keyword evidence="3" id="KW-1185">Reference proteome</keyword>
<evidence type="ECO:0000313" key="3">
    <source>
        <dbReference type="Proteomes" id="UP001151760"/>
    </source>
</evidence>
<dbReference type="Proteomes" id="UP001151760">
    <property type="component" value="Unassembled WGS sequence"/>
</dbReference>
<dbReference type="EMBL" id="BQNB010011237">
    <property type="protein sequence ID" value="GJS87945.1"/>
    <property type="molecule type" value="Genomic_DNA"/>
</dbReference>
<evidence type="ECO:0000313" key="2">
    <source>
        <dbReference type="EMBL" id="GJS87945.1"/>
    </source>
</evidence>
<reference evidence="2" key="2">
    <citation type="submission" date="2022-01" db="EMBL/GenBank/DDBJ databases">
        <authorList>
            <person name="Yamashiro T."/>
            <person name="Shiraishi A."/>
            <person name="Satake H."/>
            <person name="Nakayama K."/>
        </authorList>
    </citation>
    <scope>NUCLEOTIDE SEQUENCE</scope>
</reference>
<protein>
    <submittedName>
        <fullName evidence="2">Uncharacterized protein</fullName>
    </submittedName>
</protein>
<accession>A0ABQ4ZCV7</accession>
<reference evidence="2" key="1">
    <citation type="journal article" date="2022" name="Int. J. Mol. Sci.">
        <title>Draft Genome of Tanacetum Coccineum: Genomic Comparison of Closely Related Tanacetum-Family Plants.</title>
        <authorList>
            <person name="Yamashiro T."/>
            <person name="Shiraishi A."/>
            <person name="Nakayama K."/>
            <person name="Satake H."/>
        </authorList>
    </citation>
    <scope>NUCLEOTIDE SEQUENCE</scope>
</reference>
<sequence>MNYMPPIPDLYFAGLDEYVFWSVVRKSTTTVPKTKTSTSKTSKDFVEEPKTVRPSAPIIEEWESDSNDDCVFRPSTKHNKPSYAKINFVKSVESTRKSVIKQHTNRQAESLRKSQSSKIDKRNYNGMMAQKLGDGFEFNKNACFVCGCLNHLIKDCNFYENKLVGKSVGKVIGQREVRPVWNNAKRVNHQNKFTHPHPKRNFVPTTVVTKSGQALVNAAKQSSPRAAASISTDRHVNTDAPRPKVNDALSIKYSHFKAHSPVRRPFNQKSAVKTNNINEKINTPKVNNITTAGPKAVVSTTEGKRENVVKSSTC</sequence>
<feature type="region of interest" description="Disordered" evidence="1">
    <location>
        <begin position="220"/>
        <end position="243"/>
    </location>
</feature>